<dbReference type="InterPro" id="IPR011483">
    <property type="entry name" value="Sde182_NH-like"/>
</dbReference>
<dbReference type="EMBL" id="MU005782">
    <property type="protein sequence ID" value="KAF2704523.1"/>
    <property type="molecule type" value="Genomic_DNA"/>
</dbReference>
<gene>
    <name evidence="3" type="ORF">K504DRAFT_461281</name>
</gene>
<keyword evidence="4" id="KW-1185">Reference proteome</keyword>
<dbReference type="Gene3D" id="2.60.40.10">
    <property type="entry name" value="Immunoglobulins"/>
    <property type="match status" value="1"/>
</dbReference>
<evidence type="ECO:0000259" key="2">
    <source>
        <dbReference type="Pfam" id="PF21027"/>
    </source>
</evidence>
<dbReference type="Pfam" id="PF21027">
    <property type="entry name" value="Sde0182_C"/>
    <property type="match status" value="1"/>
</dbReference>
<dbReference type="Proteomes" id="UP000799428">
    <property type="component" value="Unassembled WGS sequence"/>
</dbReference>
<evidence type="ECO:0000313" key="4">
    <source>
        <dbReference type="Proteomes" id="UP000799428"/>
    </source>
</evidence>
<dbReference type="InterPro" id="IPR013783">
    <property type="entry name" value="Ig-like_fold"/>
</dbReference>
<evidence type="ECO:0000313" key="3">
    <source>
        <dbReference type="EMBL" id="KAF2704523.1"/>
    </source>
</evidence>
<dbReference type="GO" id="GO:0016799">
    <property type="term" value="F:hydrolase activity, hydrolyzing N-glycosyl compounds"/>
    <property type="evidence" value="ECO:0007669"/>
    <property type="project" value="InterPro"/>
</dbReference>
<reference evidence="3" key="1">
    <citation type="journal article" date="2020" name="Stud. Mycol.">
        <title>101 Dothideomycetes genomes: a test case for predicting lifestyles and emergence of pathogens.</title>
        <authorList>
            <person name="Haridas S."/>
            <person name="Albert R."/>
            <person name="Binder M."/>
            <person name="Bloem J."/>
            <person name="Labutti K."/>
            <person name="Salamov A."/>
            <person name="Andreopoulos B."/>
            <person name="Baker S."/>
            <person name="Barry K."/>
            <person name="Bills G."/>
            <person name="Bluhm B."/>
            <person name="Cannon C."/>
            <person name="Castanera R."/>
            <person name="Culley D."/>
            <person name="Daum C."/>
            <person name="Ezra D."/>
            <person name="Gonzalez J."/>
            <person name="Henrissat B."/>
            <person name="Kuo A."/>
            <person name="Liang C."/>
            <person name="Lipzen A."/>
            <person name="Lutzoni F."/>
            <person name="Magnuson J."/>
            <person name="Mondo S."/>
            <person name="Nolan M."/>
            <person name="Ohm R."/>
            <person name="Pangilinan J."/>
            <person name="Park H.-J."/>
            <person name="Ramirez L."/>
            <person name="Alfaro M."/>
            <person name="Sun H."/>
            <person name="Tritt A."/>
            <person name="Yoshinaga Y."/>
            <person name="Zwiers L.-H."/>
            <person name="Turgeon B."/>
            <person name="Goodwin S."/>
            <person name="Spatafora J."/>
            <person name="Crous P."/>
            <person name="Grigoriev I."/>
        </authorList>
    </citation>
    <scope>NUCLEOTIDE SEQUENCE</scope>
    <source>
        <strain evidence="3">CBS 279.74</strain>
    </source>
</reference>
<proteinExistence type="predicted"/>
<sequence length="443" mass="48972">MSLVRFLTYSNEFDVQGLCGTTSTWLRDSIDGETIRTVIGGYGNVTDNLNANVPSYASYPTADSLLAKVYAGQPVYGLEALDYSNMSTGATALIASADNSTLAKPLWVLAWGGANVLAEALNHVSKTRTAEEIATFVGKIRVYSISDQDDAGAWIRSRWPKLFYIVDLHAFNNYHLSSWQGISGEVFRNFDKGGPDTSLVTNDWLQEHIRIGPLGAHYPNWTFIMEGDTPSYLGLIQNGLYSPDHPEWGSWGGRHALLDASNNSQTYAQVYDTVVGINGQVYQSPPATIWRWREGYQFGFANRMQWTIEGNYSSNNHEPVVILNGTCGPEPLVVKYQINQTIVLDASESWDPDNDDLSFKWEHYRDIGQEINYEPPVVSPDLIFTDLSGGGGVQGVMANVTATQNLTMHIILSVTDDANLGMTTYRRIILEPGFVAPNKTAAR</sequence>
<dbReference type="InterPro" id="IPR048527">
    <property type="entry name" value="Sde182_C"/>
</dbReference>
<dbReference type="OrthoDB" id="3592035at2759"/>
<dbReference type="Gene3D" id="3.90.245.10">
    <property type="entry name" value="Ribonucleoside hydrolase-like"/>
    <property type="match status" value="1"/>
</dbReference>
<protein>
    <submittedName>
        <fullName evidence="3">DUF1593-domain-containing protein</fullName>
    </submittedName>
</protein>
<accession>A0A6G1JW15</accession>
<feature type="domain" description="Cellulose-binding Sde182 nucleoside hydrolase-like" evidence="1">
    <location>
        <begin position="1"/>
        <end position="254"/>
    </location>
</feature>
<name>A0A6G1JW15_9PLEO</name>
<dbReference type="Pfam" id="PF07632">
    <property type="entry name" value="Sde182_NH-like"/>
    <property type="match status" value="1"/>
</dbReference>
<organism evidence="3 4">
    <name type="scientific">Pleomassaria siparia CBS 279.74</name>
    <dbReference type="NCBI Taxonomy" id="1314801"/>
    <lineage>
        <taxon>Eukaryota</taxon>
        <taxon>Fungi</taxon>
        <taxon>Dikarya</taxon>
        <taxon>Ascomycota</taxon>
        <taxon>Pezizomycotina</taxon>
        <taxon>Dothideomycetes</taxon>
        <taxon>Pleosporomycetidae</taxon>
        <taxon>Pleosporales</taxon>
        <taxon>Pleomassariaceae</taxon>
        <taxon>Pleomassaria</taxon>
    </lineage>
</organism>
<feature type="domain" description="Cellulose-binding Sde182 C-terminal" evidence="2">
    <location>
        <begin position="341"/>
        <end position="431"/>
    </location>
</feature>
<dbReference type="InterPro" id="IPR036452">
    <property type="entry name" value="Ribo_hydro-like"/>
</dbReference>
<dbReference type="AlphaFoldDB" id="A0A6G1JW15"/>
<evidence type="ECO:0000259" key="1">
    <source>
        <dbReference type="Pfam" id="PF07632"/>
    </source>
</evidence>